<dbReference type="PANTHER" id="PTHR12496">
    <property type="entry name" value="CGI-41 METHYLTRANSFERASE"/>
    <property type="match status" value="1"/>
</dbReference>
<accession>A0AAV4B4X8</accession>
<reference evidence="2 3" key="1">
    <citation type="journal article" date="2021" name="Elife">
        <title>Chloroplast acquisition without the gene transfer in kleptoplastic sea slugs, Plakobranchus ocellatus.</title>
        <authorList>
            <person name="Maeda T."/>
            <person name="Takahashi S."/>
            <person name="Yoshida T."/>
            <person name="Shimamura S."/>
            <person name="Takaki Y."/>
            <person name="Nagai Y."/>
            <person name="Toyoda A."/>
            <person name="Suzuki Y."/>
            <person name="Arimoto A."/>
            <person name="Ishii H."/>
            <person name="Satoh N."/>
            <person name="Nishiyama T."/>
            <person name="Hasebe M."/>
            <person name="Maruyama T."/>
            <person name="Minagawa J."/>
            <person name="Obokata J."/>
            <person name="Shigenobu S."/>
        </authorList>
    </citation>
    <scope>NUCLEOTIDE SEQUENCE [LARGE SCALE GENOMIC DNA]</scope>
</reference>
<gene>
    <name evidence="2" type="ORF">PoB_004113800</name>
</gene>
<evidence type="ECO:0000313" key="2">
    <source>
        <dbReference type="EMBL" id="GFO14633.1"/>
    </source>
</evidence>
<dbReference type="PANTHER" id="PTHR12496:SF2">
    <property type="entry name" value="METHYLTRANSFERASE-LIKE PROTEIN 25B"/>
    <property type="match status" value="1"/>
</dbReference>
<protein>
    <submittedName>
        <fullName evidence="2">Protein rrnad1-like</fullName>
    </submittedName>
</protein>
<proteinExistence type="predicted"/>
<sequence>MASLTICDYCSEVFIQERVRKIISVISFYDWIINSYVSDFYSKEFWRRLPSSLQSYFDLVEPPDLAWLLCSFNGQLQSCCIHPSILPPLSLLALRQCINSLALQRRAVDTEALPFREFILQALGREIRKPDDHQKDSENSFSEVNQEVQISAQQEKVILAAPGSLPNYKNGQCMDMQHIFRKHVKPKKQHEINKLGKVINLVCQAAESSAVVDVGAGLGHLARVINLVCQAAESSAVVDVGAGLGHLARLLAFQHDLRVTTIEAAGSHAPKASEYDQDMQKSIYKAKLKKRQPEALDAFQNHHRNSSAITHADLKESEQQQSSHLFGPASVSHCSIKDIGNGPSDSPRQAASKAEFREKYDAELPSHVICTVQPDIAATQFLDILKRHSDDKGENSASTFVLVSLHACGDLTPTLLRVFLNCPNAQGLASVACCYMKMSASTRCHSSAIDNFPMSKYVQHLPFLSLSYEAREMACHFADAYHQRLLENPVHLKSHSYRATLQHLVTKVDPNFKSGQTRLISKIKIGMTFEEYAAENLTKLGISLDSVPKDVLSDCTKLTNHWKRVVGFYTLRLSLAPLVETLLLLDRALFLLDNGVRSLLVPIFDPQLSPRNFALLALKQ</sequence>
<keyword evidence="3" id="KW-1185">Reference proteome</keyword>
<evidence type="ECO:0000259" key="1">
    <source>
        <dbReference type="Pfam" id="PF13679"/>
    </source>
</evidence>
<name>A0AAV4B4X8_9GAST</name>
<dbReference type="EMBL" id="BLXT01004580">
    <property type="protein sequence ID" value="GFO14633.1"/>
    <property type="molecule type" value="Genomic_DNA"/>
</dbReference>
<dbReference type="AlphaFoldDB" id="A0AAV4B4X8"/>
<feature type="domain" description="Methyltransferase" evidence="1">
    <location>
        <begin position="226"/>
        <end position="440"/>
    </location>
</feature>
<dbReference type="Proteomes" id="UP000735302">
    <property type="component" value="Unassembled WGS sequence"/>
</dbReference>
<evidence type="ECO:0000313" key="3">
    <source>
        <dbReference type="Proteomes" id="UP000735302"/>
    </source>
</evidence>
<dbReference type="InterPro" id="IPR052220">
    <property type="entry name" value="METTL25"/>
</dbReference>
<comment type="caution">
    <text evidence="2">The sequence shown here is derived from an EMBL/GenBank/DDBJ whole genome shotgun (WGS) entry which is preliminary data.</text>
</comment>
<organism evidence="2 3">
    <name type="scientific">Plakobranchus ocellatus</name>
    <dbReference type="NCBI Taxonomy" id="259542"/>
    <lineage>
        <taxon>Eukaryota</taxon>
        <taxon>Metazoa</taxon>
        <taxon>Spiralia</taxon>
        <taxon>Lophotrochozoa</taxon>
        <taxon>Mollusca</taxon>
        <taxon>Gastropoda</taxon>
        <taxon>Heterobranchia</taxon>
        <taxon>Euthyneura</taxon>
        <taxon>Panpulmonata</taxon>
        <taxon>Sacoglossa</taxon>
        <taxon>Placobranchoidea</taxon>
        <taxon>Plakobranchidae</taxon>
        <taxon>Plakobranchus</taxon>
    </lineage>
</organism>
<dbReference type="Pfam" id="PF13679">
    <property type="entry name" value="Methyltransf_32"/>
    <property type="match status" value="1"/>
</dbReference>
<dbReference type="InterPro" id="IPR025714">
    <property type="entry name" value="Methyltranfer_dom"/>
</dbReference>